<proteinExistence type="predicted"/>
<evidence type="ECO:0000313" key="3">
    <source>
        <dbReference type="Proteomes" id="UP000183898"/>
    </source>
</evidence>
<accession>A0A1H8BEB3</accession>
<dbReference type="Proteomes" id="UP000183898">
    <property type="component" value="Unassembled WGS sequence"/>
</dbReference>
<name>A0A1H8BEB3_9PROT</name>
<evidence type="ECO:0000313" key="2">
    <source>
        <dbReference type="EMBL" id="SEM80197.1"/>
    </source>
</evidence>
<dbReference type="AlphaFoldDB" id="A0A1H8BEB3"/>
<dbReference type="EMBL" id="FOCT01000001">
    <property type="protein sequence ID" value="SEM80197.1"/>
    <property type="molecule type" value="Genomic_DNA"/>
</dbReference>
<sequence length="76" mass="8676">MKNSDKTAMTNEDEANEAVTTGDDKQRPMKDGVYVERRQGERRAGVERRDPNSRGASERRNPDRRKGGRRASDKEV</sequence>
<feature type="compositionally biased region" description="Polar residues" evidence="1">
    <location>
        <begin position="1"/>
        <end position="10"/>
    </location>
</feature>
<evidence type="ECO:0000256" key="1">
    <source>
        <dbReference type="SAM" id="MobiDB-lite"/>
    </source>
</evidence>
<reference evidence="2 3" key="1">
    <citation type="submission" date="2016-10" db="EMBL/GenBank/DDBJ databases">
        <authorList>
            <person name="de Groot N.N."/>
        </authorList>
    </citation>
    <scope>NUCLEOTIDE SEQUENCE [LARGE SCALE GENOMIC DNA]</scope>
    <source>
        <strain evidence="2 3">Nl18</strain>
    </source>
</reference>
<gene>
    <name evidence="2" type="ORF">SAMN05216404_101195</name>
</gene>
<feature type="compositionally biased region" description="Basic and acidic residues" evidence="1">
    <location>
        <begin position="22"/>
        <end position="76"/>
    </location>
</feature>
<organism evidence="2 3">
    <name type="scientific">Nitrosospira multiformis</name>
    <dbReference type="NCBI Taxonomy" id="1231"/>
    <lineage>
        <taxon>Bacteria</taxon>
        <taxon>Pseudomonadati</taxon>
        <taxon>Pseudomonadota</taxon>
        <taxon>Betaproteobacteria</taxon>
        <taxon>Nitrosomonadales</taxon>
        <taxon>Nitrosomonadaceae</taxon>
        <taxon>Nitrosospira</taxon>
    </lineage>
</organism>
<protein>
    <submittedName>
        <fullName evidence="2">Uncharacterized protein</fullName>
    </submittedName>
</protein>
<feature type="region of interest" description="Disordered" evidence="1">
    <location>
        <begin position="1"/>
        <end position="76"/>
    </location>
</feature>